<dbReference type="Gene3D" id="2.160.20.10">
    <property type="entry name" value="Single-stranded right-handed beta-helix, Pectin lyase-like"/>
    <property type="match status" value="1"/>
</dbReference>
<comment type="caution">
    <text evidence="1">The sequence shown here is derived from an EMBL/GenBank/DDBJ whole genome shotgun (WGS) entry which is preliminary data.</text>
</comment>
<reference evidence="1 2" key="1">
    <citation type="journal article" date="2018" name="Evol. Lett.">
        <title>Horizontal gene cluster transfer increased hallucinogenic mushroom diversity.</title>
        <authorList>
            <person name="Reynolds H.T."/>
            <person name="Vijayakumar V."/>
            <person name="Gluck-Thaler E."/>
            <person name="Korotkin H.B."/>
            <person name="Matheny P.B."/>
            <person name="Slot J.C."/>
        </authorList>
    </citation>
    <scope>NUCLEOTIDE SEQUENCE [LARGE SCALE GENOMIC DNA]</scope>
    <source>
        <strain evidence="1 2">SRW20</strain>
    </source>
</reference>
<evidence type="ECO:0000313" key="1">
    <source>
        <dbReference type="EMBL" id="PPQ99475.1"/>
    </source>
</evidence>
<protein>
    <submittedName>
        <fullName evidence="1">Uncharacterized protein</fullName>
    </submittedName>
</protein>
<organism evidence="1 2">
    <name type="scientific">Gymnopilus dilepis</name>
    <dbReference type="NCBI Taxonomy" id="231916"/>
    <lineage>
        <taxon>Eukaryota</taxon>
        <taxon>Fungi</taxon>
        <taxon>Dikarya</taxon>
        <taxon>Basidiomycota</taxon>
        <taxon>Agaricomycotina</taxon>
        <taxon>Agaricomycetes</taxon>
        <taxon>Agaricomycetidae</taxon>
        <taxon>Agaricales</taxon>
        <taxon>Agaricineae</taxon>
        <taxon>Hymenogastraceae</taxon>
        <taxon>Gymnopilus</taxon>
    </lineage>
</organism>
<dbReference type="InterPro" id="IPR012334">
    <property type="entry name" value="Pectin_lyas_fold"/>
</dbReference>
<dbReference type="EMBL" id="NHYE01001060">
    <property type="protein sequence ID" value="PPQ99475.1"/>
    <property type="molecule type" value="Genomic_DNA"/>
</dbReference>
<dbReference type="OrthoDB" id="2019149at2759"/>
<dbReference type="STRING" id="231916.A0A409Y8M6"/>
<dbReference type="AlphaFoldDB" id="A0A409Y8M6"/>
<gene>
    <name evidence="1" type="ORF">CVT26_014291</name>
</gene>
<sequence length="64" mass="7519">MKNIYRPVIMNTTFYAEFDSMGPGGNTSQRIPLEHILTSEQAKSFTVDKVFLEHPKWIDYTYLF</sequence>
<dbReference type="InParanoid" id="A0A409Y8M6"/>
<evidence type="ECO:0000313" key="2">
    <source>
        <dbReference type="Proteomes" id="UP000284706"/>
    </source>
</evidence>
<proteinExistence type="predicted"/>
<accession>A0A409Y8M6</accession>
<name>A0A409Y8M6_9AGAR</name>
<keyword evidence="2" id="KW-1185">Reference proteome</keyword>
<dbReference type="Proteomes" id="UP000284706">
    <property type="component" value="Unassembled WGS sequence"/>
</dbReference>